<keyword evidence="1" id="KW-0472">Membrane</keyword>
<name>A0A1F4NSH2_UNCK3</name>
<organism evidence="2 3">
    <name type="scientific">candidate division Kazan bacterium RBG_13_50_9</name>
    <dbReference type="NCBI Taxonomy" id="1798535"/>
    <lineage>
        <taxon>Bacteria</taxon>
        <taxon>Bacteria division Kazan-3B-28</taxon>
    </lineage>
</organism>
<keyword evidence="1" id="KW-0812">Transmembrane</keyword>
<evidence type="ECO:0000313" key="2">
    <source>
        <dbReference type="EMBL" id="OGB74316.1"/>
    </source>
</evidence>
<proteinExistence type="predicted"/>
<dbReference type="AlphaFoldDB" id="A0A1F4NSH2"/>
<comment type="caution">
    <text evidence="2">The sequence shown here is derived from an EMBL/GenBank/DDBJ whole genome shotgun (WGS) entry which is preliminary data.</text>
</comment>
<accession>A0A1F4NSH2</accession>
<dbReference type="Proteomes" id="UP000176651">
    <property type="component" value="Unassembled WGS sequence"/>
</dbReference>
<keyword evidence="1" id="KW-1133">Transmembrane helix</keyword>
<dbReference type="EMBL" id="META01000003">
    <property type="protein sequence ID" value="OGB74316.1"/>
    <property type="molecule type" value="Genomic_DNA"/>
</dbReference>
<sequence length="217" mass="24457">MVWRRNRYSEAHSEGYPGATKMFERTISIVIILALVLGAGSLIYWYFVPAVPISKSTSDETADWKIYRNEEYGYEMRYPEGWIAKHSSGYNDEFGIYYESNSFEGPDGSYILSFGIVPKDSDIMTPSLRTGVQAGDFVDSGEVVNIGGIEVSFKKLVYEGRVKEIFFNPFEIGDFRGNATLSYFGSTSLPELPEYDMTGKPELDVAKKILATFELLD</sequence>
<gene>
    <name evidence="2" type="ORF">A2V68_00985</name>
</gene>
<evidence type="ECO:0000256" key="1">
    <source>
        <dbReference type="SAM" id="Phobius"/>
    </source>
</evidence>
<protein>
    <submittedName>
        <fullName evidence="2">Uncharacterized protein</fullName>
    </submittedName>
</protein>
<feature type="transmembrane region" description="Helical" evidence="1">
    <location>
        <begin position="27"/>
        <end position="47"/>
    </location>
</feature>
<reference evidence="2 3" key="1">
    <citation type="journal article" date="2016" name="Nat. Commun.">
        <title>Thousands of microbial genomes shed light on interconnected biogeochemical processes in an aquifer system.</title>
        <authorList>
            <person name="Anantharaman K."/>
            <person name="Brown C.T."/>
            <person name="Hug L.A."/>
            <person name="Sharon I."/>
            <person name="Castelle C.J."/>
            <person name="Probst A.J."/>
            <person name="Thomas B.C."/>
            <person name="Singh A."/>
            <person name="Wilkins M.J."/>
            <person name="Karaoz U."/>
            <person name="Brodie E.L."/>
            <person name="Williams K.H."/>
            <person name="Hubbard S.S."/>
            <person name="Banfield J.F."/>
        </authorList>
    </citation>
    <scope>NUCLEOTIDE SEQUENCE [LARGE SCALE GENOMIC DNA]</scope>
</reference>
<evidence type="ECO:0000313" key="3">
    <source>
        <dbReference type="Proteomes" id="UP000176651"/>
    </source>
</evidence>